<sequence length="542" mass="61132">MRLWHRYIIGVVVAIGLFAPLVAQAQSAPMTEVDQPVRAEGFEVIILGNQLLLDPVLSKELDLPYAPYPTEALAQKAERQLQSYLVDTGFTLARVEAVIYGGKLWLFVDEGKIDEVFFTGAGTTKTAQMQLEFDLPQDIYNQIHLERELERLRAKHGLQRLDAELVEKEAEAPEHLERRLVAALSDGGANGEGADEAEKIWREAQDRYSLRVIAVGEEWGRGVDFGVDVIGPYGLEVAVGYSDTDLLFAADRYSVELEVGGLSEEWFTGAEAELFYAAPEQLDESVRPAIDIDGQVDNLERETLDLTRYMYLQTDAVALVGFEPRYDLVIAPGVGWGYDNLLDFEPGENTPAFVVEQSRSYPVGQIGLEWLIDRVGFRQDKLHLLEAILEARSVDEGLWLRFEGDYQKAWGFDYDTLFLRANYFGFFGDGIEWYDEDPIASQVIRAVPGDYEFARRLFAVGSEYRLSLYEDLVKAGVSGSAAAANLHNRQTRDQFFELYASGGPGLHLQLLGNFQLNLYYHFGWRGDGDTTGRFSLRFWKIY</sequence>
<keyword evidence="1" id="KW-0732">Signal</keyword>
<feature type="chain" id="PRO_5030106800" description="POTRA domain-containing protein" evidence="1">
    <location>
        <begin position="26"/>
        <end position="542"/>
    </location>
</feature>
<evidence type="ECO:0000256" key="1">
    <source>
        <dbReference type="SAM" id="SignalP"/>
    </source>
</evidence>
<proteinExistence type="predicted"/>
<feature type="signal peptide" evidence="1">
    <location>
        <begin position="1"/>
        <end position="25"/>
    </location>
</feature>
<dbReference type="RefSeq" id="WP_141199901.1">
    <property type="nucleotide sequence ID" value="NZ_CP041186.1"/>
</dbReference>
<dbReference type="OrthoDB" id="5513329at2"/>
<dbReference type="Proteomes" id="UP000315995">
    <property type="component" value="Chromosome"/>
</dbReference>
<evidence type="ECO:0008006" key="4">
    <source>
        <dbReference type="Google" id="ProtNLM"/>
    </source>
</evidence>
<keyword evidence="3" id="KW-1185">Reference proteome</keyword>
<reference evidence="2 3" key="1">
    <citation type="submission" date="2019-06" db="EMBL/GenBank/DDBJ databases">
        <title>Persicimonas caeni gen. nov., sp. nov., a predatory bacterium isolated from solar saltern.</title>
        <authorList>
            <person name="Wang S."/>
        </authorList>
    </citation>
    <scope>NUCLEOTIDE SEQUENCE [LARGE SCALE GENOMIC DNA]</scope>
    <source>
        <strain evidence="2 3">YN101</strain>
    </source>
</reference>
<evidence type="ECO:0000313" key="3">
    <source>
        <dbReference type="Proteomes" id="UP000315995"/>
    </source>
</evidence>
<dbReference type="AlphaFoldDB" id="A0A4Y6Q0C0"/>
<accession>A0A5B8YEF3</accession>
<dbReference type="EMBL" id="CP041186">
    <property type="protein sequence ID" value="QDG53445.1"/>
    <property type="molecule type" value="Genomic_DNA"/>
</dbReference>
<protein>
    <recommendedName>
        <fullName evidence="4">POTRA domain-containing protein</fullName>
    </recommendedName>
</protein>
<organism evidence="2 3">
    <name type="scientific">Persicimonas caeni</name>
    <dbReference type="NCBI Taxonomy" id="2292766"/>
    <lineage>
        <taxon>Bacteria</taxon>
        <taxon>Deltaproteobacteria</taxon>
        <taxon>Bradymonadales</taxon>
        <taxon>Bradymonadaceae</taxon>
        <taxon>Persicimonas</taxon>
    </lineage>
</organism>
<evidence type="ECO:0000313" key="2">
    <source>
        <dbReference type="EMBL" id="QDG53445.1"/>
    </source>
</evidence>
<accession>A0A4Y6Q0C0</accession>
<name>A0A4Y6Q0C0_PERCE</name>
<gene>
    <name evidence="2" type="ORF">FIV42_22675</name>
</gene>